<dbReference type="AlphaFoldDB" id="A0A6I6GSE2"/>
<gene>
    <name evidence="3" type="ORF">GLV81_18725</name>
</gene>
<dbReference type="KEGG" id="fls:GLV81_18725"/>
<dbReference type="Proteomes" id="UP000426027">
    <property type="component" value="Chromosome"/>
</dbReference>
<accession>A0A6I6GSE2</accession>
<proteinExistence type="predicted"/>
<feature type="chain" id="PRO_5026142877" evidence="1">
    <location>
        <begin position="33"/>
        <end position="304"/>
    </location>
</feature>
<keyword evidence="1" id="KW-0732">Signal</keyword>
<evidence type="ECO:0000256" key="1">
    <source>
        <dbReference type="SAM" id="SignalP"/>
    </source>
</evidence>
<organism evidence="3 4">
    <name type="scientific">Phnomibacter ginsenosidimutans</name>
    <dbReference type="NCBI Taxonomy" id="2676868"/>
    <lineage>
        <taxon>Bacteria</taxon>
        <taxon>Pseudomonadati</taxon>
        <taxon>Bacteroidota</taxon>
        <taxon>Chitinophagia</taxon>
        <taxon>Chitinophagales</taxon>
        <taxon>Chitinophagaceae</taxon>
        <taxon>Phnomibacter</taxon>
    </lineage>
</organism>
<feature type="domain" description="Outer membrane protein beta-barrel" evidence="2">
    <location>
        <begin position="143"/>
        <end position="274"/>
    </location>
</feature>
<evidence type="ECO:0000259" key="2">
    <source>
        <dbReference type="Pfam" id="PF13568"/>
    </source>
</evidence>
<sequence length="304" mass="33701">MQLFRKHFQHNKFLQTMKTMLLAAACTTAALASYGQSDSTRTETADTIRVGNMTIIKKKDGSTNTVETNGGNTVRWSSGKKKPKRVSTNWMTLDLGFSNFTDNTNYGSAAAQAYARPAAGAPAFSGSDFNLRNGKSVNVNLWIVRQRAGITKNRVLNVSYGLMLELNNYRFDTDLKTTYVKGSDPHVFRDNKTFEKNKLALDYVTVPLMIGIDTKPNGGGFSLSAGVSAGYLYSSRNKQISNEAGKQKIKGNFDIEPWKFQYVGEIGLGPILLYGSYAPKSMYKSGLDHAPYNIGLRFGDWDQW</sequence>
<dbReference type="EMBL" id="CP046566">
    <property type="protein sequence ID" value="QGW29882.1"/>
    <property type="molecule type" value="Genomic_DNA"/>
</dbReference>
<keyword evidence="4" id="KW-1185">Reference proteome</keyword>
<protein>
    <submittedName>
        <fullName evidence="3">Outer membrane beta-barrel protein</fullName>
    </submittedName>
</protein>
<evidence type="ECO:0000313" key="4">
    <source>
        <dbReference type="Proteomes" id="UP000426027"/>
    </source>
</evidence>
<reference evidence="3 4" key="1">
    <citation type="submission" date="2019-11" db="EMBL/GenBank/DDBJ databases">
        <authorList>
            <person name="Im W.T."/>
        </authorList>
    </citation>
    <scope>NUCLEOTIDE SEQUENCE [LARGE SCALE GENOMIC DNA]</scope>
    <source>
        <strain evidence="3 4">SB-02</strain>
    </source>
</reference>
<feature type="signal peptide" evidence="1">
    <location>
        <begin position="1"/>
        <end position="32"/>
    </location>
</feature>
<dbReference type="Pfam" id="PF13568">
    <property type="entry name" value="OMP_b-brl_2"/>
    <property type="match status" value="1"/>
</dbReference>
<dbReference type="InterPro" id="IPR025665">
    <property type="entry name" value="Beta-barrel_OMP_2"/>
</dbReference>
<name>A0A6I6GSE2_9BACT</name>
<evidence type="ECO:0000313" key="3">
    <source>
        <dbReference type="EMBL" id="QGW29882.1"/>
    </source>
</evidence>